<protein>
    <submittedName>
        <fullName evidence="2">Uncharacterized protein</fullName>
    </submittedName>
</protein>
<dbReference type="AlphaFoldDB" id="A0A6I3KFH3"/>
<evidence type="ECO:0000256" key="1">
    <source>
        <dbReference type="SAM" id="MobiDB-lite"/>
    </source>
</evidence>
<proteinExistence type="predicted"/>
<dbReference type="RefSeq" id="WP_154738175.1">
    <property type="nucleotide sequence ID" value="NZ_WMBQ01000001.1"/>
</dbReference>
<keyword evidence="3" id="KW-1185">Reference proteome</keyword>
<reference evidence="2 3" key="1">
    <citation type="submission" date="2019-11" db="EMBL/GenBank/DDBJ databases">
        <title>Identification of a novel strain.</title>
        <authorList>
            <person name="Xu Q."/>
            <person name="Wang G."/>
        </authorList>
    </citation>
    <scope>NUCLEOTIDE SEQUENCE [LARGE SCALE GENOMIC DNA]</scope>
    <source>
        <strain evidence="3">xq</strain>
    </source>
</reference>
<accession>A0A6I3KFH3</accession>
<dbReference type="InterPro" id="IPR009282">
    <property type="entry name" value="DUF937"/>
</dbReference>
<evidence type="ECO:0000313" key="2">
    <source>
        <dbReference type="EMBL" id="MTD93654.1"/>
    </source>
</evidence>
<gene>
    <name evidence="2" type="ORF">GIW81_04815</name>
</gene>
<dbReference type="Pfam" id="PF06078">
    <property type="entry name" value="DUF937"/>
    <property type="match status" value="1"/>
</dbReference>
<sequence length="274" mass="29294">MQILDARNRGPIWGEFTRAQNGLAISNLARAFHLPRPQAKAAILSMLGALIQRFDEQTVSRGTLARLIELLGKNDYEQVLETPTLMGATSTQVIGNDALTALAGREESGRIACRAATTAGISEMIAEYLLPVVAAMFMGALSAKTRANLYVLMRGPDDAAALAPAAPAGQFPIGRGSSGFFAGTGVVTAIGADPGREAMYALFAQRIRLGGEVQGQPDPLNAARRAMAEGLGVRARHAPWFARLQRWGATALQAASTQTQDRLRSLRSRPRDKR</sequence>
<feature type="compositionally biased region" description="Basic residues" evidence="1">
    <location>
        <begin position="265"/>
        <end position="274"/>
    </location>
</feature>
<name>A0A6I3KFH3_9HYPH</name>
<dbReference type="Proteomes" id="UP000440694">
    <property type="component" value="Unassembled WGS sequence"/>
</dbReference>
<organism evidence="2 3">
    <name type="scientific">Hyphomicrobium album</name>
    <dbReference type="NCBI Taxonomy" id="2665159"/>
    <lineage>
        <taxon>Bacteria</taxon>
        <taxon>Pseudomonadati</taxon>
        <taxon>Pseudomonadota</taxon>
        <taxon>Alphaproteobacteria</taxon>
        <taxon>Hyphomicrobiales</taxon>
        <taxon>Hyphomicrobiaceae</taxon>
        <taxon>Hyphomicrobium</taxon>
    </lineage>
</organism>
<dbReference type="EMBL" id="WMBQ01000001">
    <property type="protein sequence ID" value="MTD93654.1"/>
    <property type="molecule type" value="Genomic_DNA"/>
</dbReference>
<comment type="caution">
    <text evidence="2">The sequence shown here is derived from an EMBL/GenBank/DDBJ whole genome shotgun (WGS) entry which is preliminary data.</text>
</comment>
<evidence type="ECO:0000313" key="3">
    <source>
        <dbReference type="Proteomes" id="UP000440694"/>
    </source>
</evidence>
<feature type="region of interest" description="Disordered" evidence="1">
    <location>
        <begin position="253"/>
        <end position="274"/>
    </location>
</feature>